<feature type="region of interest" description="Disordered" evidence="4">
    <location>
        <begin position="192"/>
        <end position="217"/>
    </location>
</feature>
<comment type="caution">
    <text evidence="5">The sequence shown here is derived from an EMBL/GenBank/DDBJ whole genome shotgun (WGS) entry which is preliminary data.</text>
</comment>
<evidence type="ECO:0000313" key="5">
    <source>
        <dbReference type="EMBL" id="KAK8023381.1"/>
    </source>
</evidence>
<evidence type="ECO:0000256" key="4">
    <source>
        <dbReference type="SAM" id="MobiDB-lite"/>
    </source>
</evidence>
<dbReference type="Gene3D" id="3.40.50.11350">
    <property type="match status" value="1"/>
</dbReference>
<reference evidence="5 6" key="1">
    <citation type="submission" date="2023-01" db="EMBL/GenBank/DDBJ databases">
        <title>Analysis of 21 Apiospora genomes using comparative genomics revels a genus with tremendous synthesis potential of carbohydrate active enzymes and secondary metabolites.</title>
        <authorList>
            <person name="Sorensen T."/>
        </authorList>
    </citation>
    <scope>NUCLEOTIDE SEQUENCE [LARGE SCALE GENOMIC DNA]</scope>
    <source>
        <strain evidence="5 6">CBS 20057</strain>
    </source>
</reference>
<dbReference type="CDD" id="cd11296">
    <property type="entry name" value="O-FucT_like"/>
    <property type="match status" value="1"/>
</dbReference>
<dbReference type="EMBL" id="JAQQWI010000008">
    <property type="protein sequence ID" value="KAK8023381.1"/>
    <property type="molecule type" value="Genomic_DNA"/>
</dbReference>
<accession>A0ABR1RZN2</accession>
<keyword evidence="1" id="KW-0808">Transferase</keyword>
<name>A0ABR1RZN2_9PEZI</name>
<protein>
    <recommendedName>
        <fullName evidence="7">Alternative oxidase</fullName>
    </recommendedName>
</protein>
<dbReference type="Proteomes" id="UP001396898">
    <property type="component" value="Unassembled WGS sequence"/>
</dbReference>
<proteinExistence type="predicted"/>
<keyword evidence="2" id="KW-0294">Fucose metabolism</keyword>
<evidence type="ECO:0000256" key="2">
    <source>
        <dbReference type="ARBA" id="ARBA00023253"/>
    </source>
</evidence>
<evidence type="ECO:0000313" key="6">
    <source>
        <dbReference type="Proteomes" id="UP001396898"/>
    </source>
</evidence>
<evidence type="ECO:0008006" key="7">
    <source>
        <dbReference type="Google" id="ProtNLM"/>
    </source>
</evidence>
<dbReference type="Pfam" id="PF10250">
    <property type="entry name" value="O-FucT"/>
    <property type="match status" value="1"/>
</dbReference>
<keyword evidence="3" id="KW-0119">Carbohydrate metabolism</keyword>
<sequence>MAMTERARTAMIRVAQAAALIFIWASLVHLRGPNLYYHEPEADTPEQQAEDDAFVRAAAAVEFPAPIDYAPLREACTRVQPTHFRPGLVFTCEDQHGGVGMLRLQILKCVRYAIHAGAAVVVPSLSKRNPRDITDIETTVQVPLDYLFDRDAFVRHLTEGCPGMRLYDRVEDFPYYAQRAVEPLRVVGDQFEKQSRSGGAKKGSTASKEKSNEEDQESRLLFPREWRNYFDSWLAQQNIEIRPEAPVHIQLGQTYLEYPVREDGDAFAGEFGKILSFRNETRVMAARVLAALRRRIDAVDTNTGTASIDPSVPISPHAYYGAHLRLEKDAVSAWDPDLYRFSRMEDQFEEQFQNLRRTGLDVVYVASGNRTVVDLFAEYLQRRITEEEGKDDLLLHARNVSSSSSRSHIRNVTVVTKQDLLRGDSLKELEQMTFDQQGLVDFLMMFKASAFMGVAFSSFPWTVALRRHELSKYRGIRNLGSDILRDEYSELMGMRADYPGVDPFDRGLWP</sequence>
<dbReference type="InterPro" id="IPR019378">
    <property type="entry name" value="GDP-Fuc_O-FucTrfase"/>
</dbReference>
<keyword evidence="6" id="KW-1185">Reference proteome</keyword>
<evidence type="ECO:0000256" key="3">
    <source>
        <dbReference type="ARBA" id="ARBA00023277"/>
    </source>
</evidence>
<gene>
    <name evidence="5" type="ORF">PG991_006620</name>
</gene>
<evidence type="ECO:0000256" key="1">
    <source>
        <dbReference type="ARBA" id="ARBA00022679"/>
    </source>
</evidence>
<organism evidence="5 6">
    <name type="scientific">Apiospora marii</name>
    <dbReference type="NCBI Taxonomy" id="335849"/>
    <lineage>
        <taxon>Eukaryota</taxon>
        <taxon>Fungi</taxon>
        <taxon>Dikarya</taxon>
        <taxon>Ascomycota</taxon>
        <taxon>Pezizomycotina</taxon>
        <taxon>Sordariomycetes</taxon>
        <taxon>Xylariomycetidae</taxon>
        <taxon>Amphisphaeriales</taxon>
        <taxon>Apiosporaceae</taxon>
        <taxon>Apiospora</taxon>
    </lineage>
</organism>